<keyword evidence="10" id="KW-0119">Carbohydrate metabolism</keyword>
<protein>
    <recommendedName>
        <fullName evidence="15">Endo-1,3-beta-glucanase btgC</fullName>
    </recommendedName>
    <alternativeName>
        <fullName evidence="14">Laminarinase btgC</fullName>
    </alternativeName>
</protein>
<dbReference type="SUPFAM" id="SSF51445">
    <property type="entry name" value="(Trans)glycosidases"/>
    <property type="match status" value="1"/>
</dbReference>
<dbReference type="AlphaFoldDB" id="A0A4R5UUQ0"/>
<dbReference type="GO" id="GO:0000272">
    <property type="term" value="P:polysaccharide catabolic process"/>
    <property type="evidence" value="ECO:0007669"/>
    <property type="project" value="UniProtKB-KW"/>
</dbReference>
<keyword evidence="4" id="KW-0134">Cell wall</keyword>
<dbReference type="InterPro" id="IPR017853">
    <property type="entry name" value="GH"/>
</dbReference>
<evidence type="ECO:0000256" key="8">
    <source>
        <dbReference type="ARBA" id="ARBA00023136"/>
    </source>
</evidence>
<evidence type="ECO:0000256" key="9">
    <source>
        <dbReference type="ARBA" id="ARBA00023180"/>
    </source>
</evidence>
<organism evidence="16 17">
    <name type="scientific">Algoriphagus formosus</name>
    <dbReference type="NCBI Taxonomy" id="2007308"/>
    <lineage>
        <taxon>Bacteria</taxon>
        <taxon>Pseudomonadati</taxon>
        <taxon>Bacteroidota</taxon>
        <taxon>Cytophagia</taxon>
        <taxon>Cytophagales</taxon>
        <taxon>Cyclobacteriaceae</taxon>
        <taxon>Algoriphagus</taxon>
    </lineage>
</organism>
<evidence type="ECO:0000256" key="14">
    <source>
        <dbReference type="ARBA" id="ARBA00042373"/>
    </source>
</evidence>
<evidence type="ECO:0000256" key="11">
    <source>
        <dbReference type="ARBA" id="ARBA00023316"/>
    </source>
</evidence>
<comment type="caution">
    <text evidence="16">The sequence shown here is derived from an EMBL/GenBank/DDBJ whole genome shotgun (WGS) entry which is preliminary data.</text>
</comment>
<dbReference type="GO" id="GO:0004553">
    <property type="term" value="F:hydrolase activity, hydrolyzing O-glycosyl compounds"/>
    <property type="evidence" value="ECO:0007669"/>
    <property type="project" value="InterPro"/>
</dbReference>
<gene>
    <name evidence="16" type="ORF">E1898_15130</name>
</gene>
<keyword evidence="8" id="KW-0472">Membrane</keyword>
<evidence type="ECO:0000256" key="1">
    <source>
        <dbReference type="ARBA" id="ARBA00004191"/>
    </source>
</evidence>
<keyword evidence="12" id="KW-0624">Polysaccharide degradation</keyword>
<evidence type="ECO:0000256" key="2">
    <source>
        <dbReference type="ARBA" id="ARBA00004236"/>
    </source>
</evidence>
<proteinExistence type="predicted"/>
<comment type="subcellular location">
    <subcellularLocation>
        <location evidence="2">Cell membrane</location>
    </subcellularLocation>
    <subcellularLocation>
        <location evidence="1">Secreted</location>
        <location evidence="1">Cell wall</location>
    </subcellularLocation>
</comment>
<dbReference type="Proteomes" id="UP000295438">
    <property type="component" value="Unassembled WGS sequence"/>
</dbReference>
<evidence type="ECO:0000256" key="6">
    <source>
        <dbReference type="ARBA" id="ARBA00022729"/>
    </source>
</evidence>
<name>A0A4R5UUQ0_9BACT</name>
<evidence type="ECO:0000256" key="15">
    <source>
        <dbReference type="ARBA" id="ARBA00043078"/>
    </source>
</evidence>
<keyword evidence="11" id="KW-0961">Cell wall biogenesis/degradation</keyword>
<dbReference type="GO" id="GO:0071555">
    <property type="term" value="P:cell wall organization"/>
    <property type="evidence" value="ECO:0007669"/>
    <property type="project" value="UniProtKB-KW"/>
</dbReference>
<dbReference type="PANTHER" id="PTHR16631:SF17">
    <property type="entry name" value="GLUCAN ENDO-1,3-BETA-GLUCOSIDASE BTGC"/>
    <property type="match status" value="1"/>
</dbReference>
<evidence type="ECO:0000256" key="13">
    <source>
        <dbReference type="ARBA" id="ARBA00037649"/>
    </source>
</evidence>
<accession>A0A4R5UUQ0</accession>
<keyword evidence="9" id="KW-0325">Glycoprotein</keyword>
<dbReference type="EMBL" id="SMUW01000036">
    <property type="protein sequence ID" value="TDK42766.1"/>
    <property type="molecule type" value="Genomic_DNA"/>
</dbReference>
<evidence type="ECO:0000256" key="10">
    <source>
        <dbReference type="ARBA" id="ARBA00023277"/>
    </source>
</evidence>
<evidence type="ECO:0000256" key="7">
    <source>
        <dbReference type="ARBA" id="ARBA00022801"/>
    </source>
</evidence>
<sequence>MSFNAEKVLALAGRDLQGLSKEELAKSFRELLQDGLYGFCISPYEEGQQPGDTLTEKQIRRRLEILRPYTKWIRTFSCTEGNDLIPIIAKEMGMKTLVGAWLGTDDQINQAEVDGLIRLAKEGYVDIAAVGNEVMYRKDLTEDQLLDFIRKVKAEIPKIPVGYVDAYYEFELKPRITDLCDVILANCYPYWEGCALDYSLLYIKDMYNRAKKAGNGKPVLITETGWPSQGSPLYGAIPSDENFLKYFINIQTWSKLDNIPVFYFSSFDESWKVGTEGDVGAYWGIWDKDEKLKY</sequence>
<evidence type="ECO:0000313" key="17">
    <source>
        <dbReference type="Proteomes" id="UP000295438"/>
    </source>
</evidence>
<dbReference type="RefSeq" id="WP_133391533.1">
    <property type="nucleotide sequence ID" value="NZ_SMUW01000036.1"/>
</dbReference>
<dbReference type="Pfam" id="PF00332">
    <property type="entry name" value="Glyco_hydro_17"/>
    <property type="match status" value="1"/>
</dbReference>
<keyword evidence="6" id="KW-0732">Signal</keyword>
<dbReference type="Gene3D" id="3.20.20.80">
    <property type="entry name" value="Glycosidases"/>
    <property type="match status" value="1"/>
</dbReference>
<evidence type="ECO:0000256" key="12">
    <source>
        <dbReference type="ARBA" id="ARBA00023326"/>
    </source>
</evidence>
<keyword evidence="7 16" id="KW-0378">Hydrolase</keyword>
<comment type="function">
    <text evidence="13">Glucanases play a role in cell expansion during growth, in cell-cell fusion during mating, and in spore release during sporulation. This enzyme may be involved in beta-glucan degradation. Active on laminarin and lichenan.</text>
</comment>
<evidence type="ECO:0000256" key="4">
    <source>
        <dbReference type="ARBA" id="ARBA00022512"/>
    </source>
</evidence>
<dbReference type="InterPro" id="IPR050732">
    <property type="entry name" value="Beta-glucan_modifiers"/>
</dbReference>
<keyword evidence="5" id="KW-0964">Secreted</keyword>
<evidence type="ECO:0000256" key="3">
    <source>
        <dbReference type="ARBA" id="ARBA00022475"/>
    </source>
</evidence>
<evidence type="ECO:0000313" key="16">
    <source>
        <dbReference type="EMBL" id="TDK42766.1"/>
    </source>
</evidence>
<keyword evidence="3" id="KW-1003">Cell membrane</keyword>
<evidence type="ECO:0000256" key="5">
    <source>
        <dbReference type="ARBA" id="ARBA00022525"/>
    </source>
</evidence>
<keyword evidence="17" id="KW-1185">Reference proteome</keyword>
<dbReference type="GO" id="GO:0005886">
    <property type="term" value="C:plasma membrane"/>
    <property type="evidence" value="ECO:0007669"/>
    <property type="project" value="UniProtKB-SubCell"/>
</dbReference>
<reference evidence="16 17" key="1">
    <citation type="submission" date="2019-03" db="EMBL/GenBank/DDBJ databases">
        <title>Algoriphagus aquimaris sp. nov., isolated form marine sediment in Pohang, Korea.</title>
        <authorList>
            <person name="Kim J."/>
            <person name="Yoon S.-H."/>
            <person name="Lee S.-S."/>
        </authorList>
    </citation>
    <scope>NUCLEOTIDE SEQUENCE [LARGE SCALE GENOMIC DNA]</scope>
    <source>
        <strain evidence="16 17">F21</strain>
    </source>
</reference>
<dbReference type="PANTHER" id="PTHR16631">
    <property type="entry name" value="GLUCAN 1,3-BETA-GLUCOSIDASE"/>
    <property type="match status" value="1"/>
</dbReference>
<dbReference type="InterPro" id="IPR000490">
    <property type="entry name" value="Glyco_hydro_17"/>
</dbReference>